<protein>
    <submittedName>
        <fullName evidence="2">Unnamed protein product</fullName>
    </submittedName>
</protein>
<gene>
    <name evidence="2" type="ORF">Pfra01_002832400</name>
</gene>
<accession>A0A9W7D8W1</accession>
<feature type="region of interest" description="Disordered" evidence="1">
    <location>
        <begin position="122"/>
        <end position="177"/>
    </location>
</feature>
<evidence type="ECO:0000256" key="1">
    <source>
        <dbReference type="SAM" id="MobiDB-lite"/>
    </source>
</evidence>
<reference evidence="2" key="1">
    <citation type="submission" date="2023-04" db="EMBL/GenBank/DDBJ databases">
        <title>Phytophthora fragariaefolia NBRC 109709.</title>
        <authorList>
            <person name="Ichikawa N."/>
            <person name="Sato H."/>
            <person name="Tonouchi N."/>
        </authorList>
    </citation>
    <scope>NUCLEOTIDE SEQUENCE</scope>
    <source>
        <strain evidence="2">NBRC 109709</strain>
    </source>
</reference>
<feature type="compositionally biased region" description="Basic and acidic residues" evidence="1">
    <location>
        <begin position="140"/>
        <end position="158"/>
    </location>
</feature>
<comment type="caution">
    <text evidence="2">The sequence shown here is derived from an EMBL/GenBank/DDBJ whole genome shotgun (WGS) entry which is preliminary data.</text>
</comment>
<dbReference type="EMBL" id="BSXT01008773">
    <property type="protein sequence ID" value="GMF66901.1"/>
    <property type="molecule type" value="Genomic_DNA"/>
</dbReference>
<dbReference type="OrthoDB" id="10485825at2759"/>
<dbReference type="Proteomes" id="UP001165121">
    <property type="component" value="Unassembled WGS sequence"/>
</dbReference>
<evidence type="ECO:0000313" key="3">
    <source>
        <dbReference type="Proteomes" id="UP001165121"/>
    </source>
</evidence>
<name>A0A9W7D8W1_9STRA</name>
<organism evidence="2 3">
    <name type="scientific">Phytophthora fragariaefolia</name>
    <dbReference type="NCBI Taxonomy" id="1490495"/>
    <lineage>
        <taxon>Eukaryota</taxon>
        <taxon>Sar</taxon>
        <taxon>Stramenopiles</taxon>
        <taxon>Oomycota</taxon>
        <taxon>Peronosporomycetes</taxon>
        <taxon>Peronosporales</taxon>
        <taxon>Peronosporaceae</taxon>
        <taxon>Phytophthora</taxon>
    </lineage>
</organism>
<proteinExistence type="predicted"/>
<dbReference type="AlphaFoldDB" id="A0A9W7D8W1"/>
<keyword evidence="3" id="KW-1185">Reference proteome</keyword>
<evidence type="ECO:0000313" key="2">
    <source>
        <dbReference type="EMBL" id="GMF66901.1"/>
    </source>
</evidence>
<sequence length="177" mass="19397">MPAAVARRDWCYRSGTGCWNAFCRPTSTCCDVEDQRPWDPANNDKRCGAVEYSETKYCWLLAIRIKCDFQQGYEPKYRESSVAAEVIQDGEASQVHGGRDSQELGWTRLADLQVGDEDCIPGEEAHRDRGGIDGQVGALDGREDGEVRWEADADHAHGGDIGAAGHAAPGSRQDHGD</sequence>